<evidence type="ECO:0000313" key="3">
    <source>
        <dbReference type="Proteomes" id="UP000186744"/>
    </source>
</evidence>
<gene>
    <name evidence="2" type="ORF">SAMN05421786_10934</name>
</gene>
<evidence type="ECO:0000256" key="1">
    <source>
        <dbReference type="SAM" id="MobiDB-lite"/>
    </source>
</evidence>
<dbReference type="STRING" id="373668.SAMN05421786_10934"/>
<dbReference type="Proteomes" id="UP000186744">
    <property type="component" value="Unassembled WGS sequence"/>
</dbReference>
<evidence type="ECO:0000313" key="2">
    <source>
        <dbReference type="EMBL" id="SIT20981.1"/>
    </source>
</evidence>
<organism evidence="2 3">
    <name type="scientific">Chryseobacterium ureilyticum</name>
    <dbReference type="NCBI Taxonomy" id="373668"/>
    <lineage>
        <taxon>Bacteria</taxon>
        <taxon>Pseudomonadati</taxon>
        <taxon>Bacteroidota</taxon>
        <taxon>Flavobacteriia</taxon>
        <taxon>Flavobacteriales</taxon>
        <taxon>Weeksellaceae</taxon>
        <taxon>Chryseobacterium group</taxon>
        <taxon>Chryseobacterium</taxon>
    </lineage>
</organism>
<accession>A0A1N7QDM6</accession>
<name>A0A1N7QDM6_9FLAO</name>
<dbReference type="AlphaFoldDB" id="A0A1N7QDM6"/>
<sequence length="47" mass="5529">MKSLKEFITENLEESTITTVQENTEQTNENQDDNLQLEQDLEVTEQK</sequence>
<dbReference type="EMBL" id="FTOL01000009">
    <property type="protein sequence ID" value="SIT20981.1"/>
    <property type="molecule type" value="Genomic_DNA"/>
</dbReference>
<feature type="region of interest" description="Disordered" evidence="1">
    <location>
        <begin position="15"/>
        <end position="47"/>
    </location>
</feature>
<proteinExistence type="predicted"/>
<keyword evidence="3" id="KW-1185">Reference proteome</keyword>
<reference evidence="3" key="1">
    <citation type="submission" date="2017-01" db="EMBL/GenBank/DDBJ databases">
        <authorList>
            <person name="Varghese N."/>
            <person name="Submissions S."/>
        </authorList>
    </citation>
    <scope>NUCLEOTIDE SEQUENCE [LARGE SCALE GENOMIC DNA]</scope>
    <source>
        <strain evidence="3">DSM 18017</strain>
    </source>
</reference>
<dbReference type="RefSeq" id="WP_167370017.1">
    <property type="nucleotide sequence ID" value="NZ_FTOL01000009.1"/>
</dbReference>
<feature type="compositionally biased region" description="Low complexity" evidence="1">
    <location>
        <begin position="16"/>
        <end position="29"/>
    </location>
</feature>
<protein>
    <submittedName>
        <fullName evidence="2">Uncharacterized protein</fullName>
    </submittedName>
</protein>